<feature type="domain" description="Transposase IS116/IS110/IS902 C-terminal" evidence="2">
    <location>
        <begin position="271"/>
        <end position="354"/>
    </location>
</feature>
<sequence>MGIHQIFLGVDVGKTEHHATAVNHDGNIVHDRPLPQSEPKIQELLKDLSAKHGELLVVVDQPKTIGALVVAVAQHMNVQVAYLPGLTMRRVADLHPGQAKTDARDAYIIAETARTMPHTLRGITMAEEHIAELSMLCGFDDDLAAQLTQVRNRLRGLLTQIHPSLEQVLGPRLAYPAVVDLLGRYPTPAALKRAGKGHVKTRLKKRAPRMATRLTEEIFRALTEQTTVVTGTQAAEHIIGRLAAQLQQLAQQRTDIEAEILLVVDAHPLTQVLTSMPGVGVRTAARILTEVVGKDFKSAAHLASYAGIAPVTRRSGTSIRGETSSRRGNKVLKRVLFLSAFASIKADPASRAYYDKKRAQGKRHNQAILALARRRSDVLFAMLRDGTFYESRSTQLAPAA</sequence>
<dbReference type="NCBIfam" id="NF033542">
    <property type="entry name" value="transpos_IS110"/>
    <property type="match status" value="1"/>
</dbReference>
<proteinExistence type="predicted"/>
<evidence type="ECO:0000313" key="3">
    <source>
        <dbReference type="EMBL" id="MFC0581695.1"/>
    </source>
</evidence>
<comment type="caution">
    <text evidence="3">The sequence shown here is derived from an EMBL/GenBank/DDBJ whole genome shotgun (WGS) entry which is preliminary data.</text>
</comment>
<dbReference type="Pfam" id="PF02371">
    <property type="entry name" value="Transposase_20"/>
    <property type="match status" value="1"/>
</dbReference>
<dbReference type="InterPro" id="IPR047650">
    <property type="entry name" value="Transpos_IS110"/>
</dbReference>
<gene>
    <name evidence="3" type="ORF">ACFFFR_04760</name>
</gene>
<evidence type="ECO:0000259" key="1">
    <source>
        <dbReference type="Pfam" id="PF01548"/>
    </source>
</evidence>
<dbReference type="InterPro" id="IPR002525">
    <property type="entry name" value="Transp_IS110-like_N"/>
</dbReference>
<dbReference type="RefSeq" id="WP_377458397.1">
    <property type="nucleotide sequence ID" value="NZ_JBHLUB010000023.1"/>
</dbReference>
<evidence type="ECO:0000259" key="2">
    <source>
        <dbReference type="Pfam" id="PF02371"/>
    </source>
</evidence>
<accession>A0ABV6P9A0</accession>
<dbReference type="Pfam" id="PF01548">
    <property type="entry name" value="DEDD_Tnp_IS110"/>
    <property type="match status" value="1"/>
</dbReference>
<evidence type="ECO:0000313" key="4">
    <source>
        <dbReference type="Proteomes" id="UP001589862"/>
    </source>
</evidence>
<dbReference type="EMBL" id="JBHLUB010000023">
    <property type="protein sequence ID" value="MFC0581695.1"/>
    <property type="molecule type" value="Genomic_DNA"/>
</dbReference>
<keyword evidence="4" id="KW-1185">Reference proteome</keyword>
<feature type="domain" description="Transposase IS110-like N-terminal" evidence="1">
    <location>
        <begin position="8"/>
        <end position="163"/>
    </location>
</feature>
<name>A0ABV6P9A0_9MICC</name>
<dbReference type="InterPro" id="IPR003346">
    <property type="entry name" value="Transposase_20"/>
</dbReference>
<organism evidence="3 4">
    <name type="scientific">Micrococcoides hystricis</name>
    <dbReference type="NCBI Taxonomy" id="1572761"/>
    <lineage>
        <taxon>Bacteria</taxon>
        <taxon>Bacillati</taxon>
        <taxon>Actinomycetota</taxon>
        <taxon>Actinomycetes</taxon>
        <taxon>Micrococcales</taxon>
        <taxon>Micrococcaceae</taxon>
        <taxon>Micrococcoides</taxon>
    </lineage>
</organism>
<reference evidence="3 4" key="1">
    <citation type="submission" date="2024-09" db="EMBL/GenBank/DDBJ databases">
        <authorList>
            <person name="Sun Q."/>
            <person name="Mori K."/>
        </authorList>
    </citation>
    <scope>NUCLEOTIDE SEQUENCE [LARGE SCALE GENOMIC DNA]</scope>
    <source>
        <strain evidence="3 4">NCAIM B.02604</strain>
    </source>
</reference>
<dbReference type="PANTHER" id="PTHR33055">
    <property type="entry name" value="TRANSPOSASE FOR INSERTION SEQUENCE ELEMENT IS1111A"/>
    <property type="match status" value="1"/>
</dbReference>
<dbReference type="PANTHER" id="PTHR33055:SF3">
    <property type="entry name" value="PUTATIVE TRANSPOSASE FOR IS117-RELATED"/>
    <property type="match status" value="1"/>
</dbReference>
<protein>
    <submittedName>
        <fullName evidence="3">IS110 family transposase</fullName>
    </submittedName>
</protein>
<dbReference type="Proteomes" id="UP001589862">
    <property type="component" value="Unassembled WGS sequence"/>
</dbReference>